<protein>
    <recommendedName>
        <fullName evidence="4">Transmembrane protein</fullName>
    </recommendedName>
</protein>
<organism evidence="2 3">
    <name type="scientific">Bacteroides uniformis (strain ATCC 8492 / DSM 6597 / CCUG 4942 / CIP 103695 / JCM 5828 / KCTC 5204 / NCTC 13054 / VPI 0061)</name>
    <dbReference type="NCBI Taxonomy" id="411479"/>
    <lineage>
        <taxon>Bacteria</taxon>
        <taxon>Pseudomonadati</taxon>
        <taxon>Bacteroidota</taxon>
        <taxon>Bacteroidia</taxon>
        <taxon>Bacteroidales</taxon>
        <taxon>Bacteroidaceae</taxon>
        <taxon>Bacteroides</taxon>
    </lineage>
</organism>
<feature type="transmembrane region" description="Helical" evidence="1">
    <location>
        <begin position="20"/>
        <end position="40"/>
    </location>
</feature>
<reference evidence="2" key="1">
    <citation type="submission" date="2007-06" db="EMBL/GenBank/DDBJ databases">
        <authorList>
            <person name="Fulton L."/>
            <person name="Clifton S."/>
            <person name="Fulton B."/>
            <person name="Xu J."/>
            <person name="Minx P."/>
            <person name="Pepin K.H."/>
            <person name="Johnson M."/>
            <person name="Thiruvilangam P."/>
            <person name="Bhonagiri V."/>
            <person name="Nash W.E."/>
            <person name="Mardis E.R."/>
            <person name="Wilson R.K."/>
        </authorList>
    </citation>
    <scope>NUCLEOTIDE SEQUENCE [LARGE SCALE GENOMIC DNA]</scope>
    <source>
        <strain evidence="2">ATCC 8492</strain>
    </source>
</reference>
<evidence type="ECO:0008006" key="4">
    <source>
        <dbReference type="Google" id="ProtNLM"/>
    </source>
</evidence>
<reference evidence="2" key="2">
    <citation type="submission" date="2013-11" db="EMBL/GenBank/DDBJ databases">
        <title>Draft genome sequence of Bacteroides uniformis (ATCC 8492).</title>
        <authorList>
            <person name="Sudarsanam P."/>
            <person name="Ley R."/>
            <person name="Guruge J."/>
            <person name="Turnbaugh P.J."/>
            <person name="Mahowald M."/>
            <person name="Liep D."/>
            <person name="Gordon J."/>
        </authorList>
    </citation>
    <scope>NUCLEOTIDE SEQUENCE</scope>
    <source>
        <strain evidence="2">ATCC 8492</strain>
    </source>
</reference>
<evidence type="ECO:0000256" key="1">
    <source>
        <dbReference type="SAM" id="Phobius"/>
    </source>
</evidence>
<dbReference type="Proteomes" id="UP000004110">
    <property type="component" value="Unassembled WGS sequence"/>
</dbReference>
<name>A0ABC9NEX9_BACUC</name>
<keyword evidence="1" id="KW-0812">Transmembrane</keyword>
<evidence type="ECO:0000313" key="3">
    <source>
        <dbReference type="Proteomes" id="UP000004110"/>
    </source>
</evidence>
<proteinExistence type="predicted"/>
<evidence type="ECO:0000313" key="2">
    <source>
        <dbReference type="EMBL" id="EDO55315.1"/>
    </source>
</evidence>
<comment type="caution">
    <text evidence="2">The sequence shown here is derived from an EMBL/GenBank/DDBJ whole genome shotgun (WGS) entry which is preliminary data.</text>
</comment>
<dbReference type="AlphaFoldDB" id="A0ABC9NEX9"/>
<keyword evidence="1" id="KW-0472">Membrane</keyword>
<sequence length="44" mass="5084">MRAIEKGEGKFCSHPCFLPFRILLSSVASFSFFRFTFGFFSSPR</sequence>
<dbReference type="EMBL" id="AAYH02000038">
    <property type="protein sequence ID" value="EDO55315.1"/>
    <property type="molecule type" value="Genomic_DNA"/>
</dbReference>
<accession>A0ABC9NEX9</accession>
<keyword evidence="3" id="KW-1185">Reference proteome</keyword>
<gene>
    <name evidence="2" type="ORF">BACUNI_00987</name>
</gene>
<keyword evidence="1" id="KW-1133">Transmembrane helix</keyword>